<organism evidence="2 3">
    <name type="scientific">Cetraspora pellucida</name>
    <dbReference type="NCBI Taxonomy" id="1433469"/>
    <lineage>
        <taxon>Eukaryota</taxon>
        <taxon>Fungi</taxon>
        <taxon>Fungi incertae sedis</taxon>
        <taxon>Mucoromycota</taxon>
        <taxon>Glomeromycotina</taxon>
        <taxon>Glomeromycetes</taxon>
        <taxon>Diversisporales</taxon>
        <taxon>Gigasporaceae</taxon>
        <taxon>Cetraspora</taxon>
    </lineage>
</organism>
<proteinExistence type="predicted"/>
<dbReference type="PANTHER" id="PTHR13490">
    <property type="entry name" value="MITOCHONDRIAL 28S RIBOSOMAL PROTEIN S28"/>
    <property type="match status" value="1"/>
</dbReference>
<dbReference type="GO" id="GO:0003735">
    <property type="term" value="F:structural constituent of ribosome"/>
    <property type="evidence" value="ECO:0007669"/>
    <property type="project" value="InterPro"/>
</dbReference>
<reference evidence="2" key="1">
    <citation type="submission" date="2021-06" db="EMBL/GenBank/DDBJ databases">
        <authorList>
            <person name="Kallberg Y."/>
            <person name="Tangrot J."/>
            <person name="Rosling A."/>
        </authorList>
    </citation>
    <scope>NUCLEOTIDE SEQUENCE</scope>
    <source>
        <strain evidence="2">FL966</strain>
    </source>
</reference>
<evidence type="ECO:0000313" key="3">
    <source>
        <dbReference type="Proteomes" id="UP000789759"/>
    </source>
</evidence>
<comment type="caution">
    <text evidence="2">The sequence shown here is derived from an EMBL/GenBank/DDBJ whole genome shotgun (WGS) entry which is preliminary data.</text>
</comment>
<sequence length="251" mass="29431">MKSFQSSRIILCRAFSTTNKILQRRRPGAKREKKEFDLEMLNDYSFDSMSKPGYDILLAQSEIRKYLRKAEYELPQLTKFAEPYKPPSSDKILCFKTMYYIGEEHPIQNKVVMTVKEKDLSLNKEQLHKFKVLCGPRYDGKGEFKFSCEKFPHQAQNKKYLSDLMDRLLKEARDDTETFDNIPVDLRHVKPKKRHPFPKEWLRQPKNNLKLTNQVSTTVDSTNLITDTIVSDDDSSIKQETLIHETVTVNS</sequence>
<accession>A0A9N9CW06</accession>
<feature type="domain" description="Small ribosomal subunit protein mS35 mitochondrial conserved" evidence="1">
    <location>
        <begin position="83"/>
        <end position="201"/>
    </location>
</feature>
<dbReference type="PANTHER" id="PTHR13490:SF0">
    <property type="entry name" value="SMALL RIBOSOMAL SUBUNIT PROTEIN MS35"/>
    <property type="match status" value="1"/>
</dbReference>
<dbReference type="GO" id="GO:0005763">
    <property type="term" value="C:mitochondrial small ribosomal subunit"/>
    <property type="evidence" value="ECO:0007669"/>
    <property type="project" value="TreeGrafter"/>
</dbReference>
<protein>
    <submittedName>
        <fullName evidence="2">17824_t:CDS:1</fullName>
    </submittedName>
</protein>
<dbReference type="InterPro" id="IPR039848">
    <property type="entry name" value="Ribosomal_mS35_mt"/>
</dbReference>
<dbReference type="OrthoDB" id="283424at2759"/>
<dbReference type="InterPro" id="IPR019349">
    <property type="entry name" value="Ribosomal_mS35_mit"/>
</dbReference>
<name>A0A9N9CW06_9GLOM</name>
<dbReference type="Proteomes" id="UP000789759">
    <property type="component" value="Unassembled WGS sequence"/>
</dbReference>
<dbReference type="AlphaFoldDB" id="A0A9N9CW06"/>
<evidence type="ECO:0000259" key="1">
    <source>
        <dbReference type="Pfam" id="PF10213"/>
    </source>
</evidence>
<evidence type="ECO:0000313" key="2">
    <source>
        <dbReference type="EMBL" id="CAG8613689.1"/>
    </source>
</evidence>
<dbReference type="EMBL" id="CAJVQA010005121">
    <property type="protein sequence ID" value="CAG8613689.1"/>
    <property type="molecule type" value="Genomic_DNA"/>
</dbReference>
<dbReference type="GO" id="GO:0032543">
    <property type="term" value="P:mitochondrial translation"/>
    <property type="evidence" value="ECO:0007669"/>
    <property type="project" value="InterPro"/>
</dbReference>
<keyword evidence="3" id="KW-1185">Reference proteome</keyword>
<gene>
    <name evidence="2" type="ORF">CPELLU_LOCUS7577</name>
</gene>
<dbReference type="Pfam" id="PF10213">
    <property type="entry name" value="MRP-S28"/>
    <property type="match status" value="1"/>
</dbReference>